<evidence type="ECO:0000313" key="2">
    <source>
        <dbReference type="Proteomes" id="UP000095495"/>
    </source>
</evidence>
<dbReference type="EMBL" id="CYXV01000010">
    <property type="protein sequence ID" value="CUN05926.1"/>
    <property type="molecule type" value="Genomic_DNA"/>
</dbReference>
<name>A0A173TUT7_9FIRM</name>
<dbReference type="Proteomes" id="UP000095495">
    <property type="component" value="Unassembled WGS sequence"/>
</dbReference>
<sequence>MYGSPPIKSLEKHKWNIRIVRAKINSEKIELEVIMAFDFKKEYKEPENITC</sequence>
<organism evidence="1 2">
    <name type="scientific">Roseburia faecis</name>
    <dbReference type="NCBI Taxonomy" id="301302"/>
    <lineage>
        <taxon>Bacteria</taxon>
        <taxon>Bacillati</taxon>
        <taxon>Bacillota</taxon>
        <taxon>Clostridia</taxon>
        <taxon>Lachnospirales</taxon>
        <taxon>Lachnospiraceae</taxon>
        <taxon>Roseburia</taxon>
    </lineage>
</organism>
<evidence type="ECO:0000313" key="1">
    <source>
        <dbReference type="EMBL" id="CUN05926.1"/>
    </source>
</evidence>
<proteinExistence type="predicted"/>
<protein>
    <submittedName>
        <fullName evidence="1">Uncharacterized protein</fullName>
    </submittedName>
</protein>
<dbReference type="AlphaFoldDB" id="A0A173TUT7"/>
<dbReference type="RefSeq" id="WP_156337575.1">
    <property type="nucleotide sequence ID" value="NZ_CYXV01000010.1"/>
</dbReference>
<reference evidence="1 2" key="1">
    <citation type="submission" date="2015-09" db="EMBL/GenBank/DDBJ databases">
        <authorList>
            <consortium name="Pathogen Informatics"/>
        </authorList>
    </citation>
    <scope>NUCLEOTIDE SEQUENCE [LARGE SCALE GENOMIC DNA]</scope>
    <source>
        <strain evidence="1 2">2789STDY5608863</strain>
    </source>
</reference>
<gene>
    <name evidence="1" type="ORF">ERS852420_02439</name>
</gene>
<accession>A0A173TUT7</accession>